<gene>
    <name evidence="2" type="ORF">SAMN06265377_0787</name>
</gene>
<dbReference type="AlphaFoldDB" id="A0A285MHZ0"/>
<keyword evidence="1" id="KW-1133">Transmembrane helix</keyword>
<dbReference type="EMBL" id="OBEH01000001">
    <property type="protein sequence ID" value="SNY95121.1"/>
    <property type="molecule type" value="Genomic_DNA"/>
</dbReference>
<accession>A0A285MHZ0</accession>
<protein>
    <submittedName>
        <fullName evidence="2">Uncharacterized protein</fullName>
    </submittedName>
</protein>
<dbReference type="Proteomes" id="UP000219048">
    <property type="component" value="Unassembled WGS sequence"/>
</dbReference>
<feature type="transmembrane region" description="Helical" evidence="1">
    <location>
        <begin position="96"/>
        <end position="115"/>
    </location>
</feature>
<evidence type="ECO:0000313" key="3">
    <source>
        <dbReference type="Proteomes" id="UP000219048"/>
    </source>
</evidence>
<sequence>MCKDCFLNEILKFESQSDFEEFEFELLEKVSVGKVTVFDIEDDLNIFNFENYYQCNSCAENWIMSAPNYTCKGYFLIQKNAIKYHKKLKTIDDGKLVGCCFISAVFLFIILWHIIM</sequence>
<proteinExistence type="predicted"/>
<keyword evidence="1" id="KW-0812">Transmembrane</keyword>
<organism evidence="2 3">
    <name type="scientific">Flagellimonas pacifica</name>
    <dbReference type="NCBI Taxonomy" id="1247520"/>
    <lineage>
        <taxon>Bacteria</taxon>
        <taxon>Pseudomonadati</taxon>
        <taxon>Bacteroidota</taxon>
        <taxon>Flavobacteriia</taxon>
        <taxon>Flavobacteriales</taxon>
        <taxon>Flavobacteriaceae</taxon>
        <taxon>Flagellimonas</taxon>
    </lineage>
</organism>
<evidence type="ECO:0000313" key="2">
    <source>
        <dbReference type="EMBL" id="SNY95121.1"/>
    </source>
</evidence>
<keyword evidence="3" id="KW-1185">Reference proteome</keyword>
<name>A0A285MHZ0_9FLAO</name>
<keyword evidence="1" id="KW-0472">Membrane</keyword>
<evidence type="ECO:0000256" key="1">
    <source>
        <dbReference type="SAM" id="Phobius"/>
    </source>
</evidence>
<reference evidence="3" key="1">
    <citation type="submission" date="2017-09" db="EMBL/GenBank/DDBJ databases">
        <authorList>
            <person name="Varghese N."/>
            <person name="Submissions S."/>
        </authorList>
    </citation>
    <scope>NUCLEOTIDE SEQUENCE [LARGE SCALE GENOMIC DNA]</scope>
    <source>
        <strain evidence="3">DSM 25885</strain>
    </source>
</reference>